<dbReference type="PATRIC" id="fig|134605.3.peg.1717"/>
<name>A0A133N8D1_9FUSO</name>
<feature type="domain" description="DUF2023" evidence="1">
    <location>
        <begin position="3"/>
        <end position="101"/>
    </location>
</feature>
<dbReference type="AlphaFoldDB" id="A0A133N8D1"/>
<dbReference type="EMBL" id="LRPX01000098">
    <property type="protein sequence ID" value="KXA12548.1"/>
    <property type="molecule type" value="Genomic_DNA"/>
</dbReference>
<dbReference type="Gene3D" id="3.30.2190.10">
    <property type="entry name" value="PG1857-like"/>
    <property type="match status" value="1"/>
</dbReference>
<proteinExistence type="predicted"/>
<evidence type="ECO:0000313" key="2">
    <source>
        <dbReference type="EMBL" id="KXA12548.1"/>
    </source>
</evidence>
<evidence type="ECO:0000259" key="1">
    <source>
        <dbReference type="Pfam" id="PF09633"/>
    </source>
</evidence>
<comment type="caution">
    <text evidence="2">The sequence shown here is derived from an EMBL/GenBank/DDBJ whole genome shotgun (WGS) entry which is preliminary data.</text>
</comment>
<evidence type="ECO:0000313" key="3">
    <source>
        <dbReference type="Proteomes" id="UP000070617"/>
    </source>
</evidence>
<dbReference type="Pfam" id="PF09633">
    <property type="entry name" value="DUF2023"/>
    <property type="match status" value="1"/>
</dbReference>
<dbReference type="InterPro" id="IPR018594">
    <property type="entry name" value="DUF2023"/>
</dbReference>
<accession>A0A133N8D1</accession>
<reference evidence="3" key="1">
    <citation type="submission" date="2016-01" db="EMBL/GenBank/DDBJ databases">
        <authorList>
            <person name="Mitreva M."/>
            <person name="Pepin K.H."/>
            <person name="Mihindukulasuriya K.A."/>
            <person name="Fulton R."/>
            <person name="Fronick C."/>
            <person name="O'Laughlin M."/>
            <person name="Miner T."/>
            <person name="Herter B."/>
            <person name="Rosa B.A."/>
            <person name="Cordes M."/>
            <person name="Tomlinson C."/>
            <person name="Wollam A."/>
            <person name="Palsikar V.B."/>
            <person name="Mardis E.R."/>
            <person name="Wilson R.K."/>
        </authorList>
    </citation>
    <scope>NUCLEOTIDE SEQUENCE [LARGE SCALE GENOMIC DNA]</scope>
    <source>
        <strain evidence="3">CMW8396</strain>
    </source>
</reference>
<dbReference type="InterPro" id="IPR036780">
    <property type="entry name" value="PG1857-like_sf"/>
</dbReference>
<dbReference type="RefSeq" id="WP_008801470.1">
    <property type="nucleotide sequence ID" value="NZ_KQ956575.1"/>
</dbReference>
<protein>
    <recommendedName>
        <fullName evidence="1">DUF2023 domain-containing protein</fullName>
    </recommendedName>
</protein>
<sequence>MEIFYHHIYEYQKGIRNLILHSTSKGNLNLVRTKLSAENISFLIYPLGKDKINIFFGDTECIAVIKKIGKISLTDYTPEEDFILGIMLGYDRRKQCSRYLQMKQENKKLTVHTA</sequence>
<keyword evidence="3" id="KW-1185">Reference proteome</keyword>
<organism evidence="2 3">
    <name type="scientific">Fusobacterium equinum</name>
    <dbReference type="NCBI Taxonomy" id="134605"/>
    <lineage>
        <taxon>Bacteria</taxon>
        <taxon>Fusobacteriati</taxon>
        <taxon>Fusobacteriota</taxon>
        <taxon>Fusobacteriia</taxon>
        <taxon>Fusobacteriales</taxon>
        <taxon>Fusobacteriaceae</taxon>
        <taxon>Fusobacterium</taxon>
    </lineage>
</organism>
<dbReference type="Proteomes" id="UP000070617">
    <property type="component" value="Unassembled WGS sequence"/>
</dbReference>
<dbReference type="STRING" id="134605.HMPREF3206_01736"/>
<dbReference type="SUPFAM" id="SSF160448">
    <property type="entry name" value="PG1857-like"/>
    <property type="match status" value="1"/>
</dbReference>
<gene>
    <name evidence="2" type="ORF">HMPREF3206_01736</name>
</gene>